<reference evidence="7" key="2">
    <citation type="submission" date="2016-10" db="EMBL/GenBank/DDBJ databases">
        <authorList>
            <person name="de Groot N.N."/>
        </authorList>
    </citation>
    <scope>NUCLEOTIDE SEQUENCE [LARGE SCALE GENOMIC DNA]</scope>
    <source>
        <strain evidence="7">DSM 24204</strain>
    </source>
</reference>
<dbReference type="OrthoDB" id="9808429at2"/>
<dbReference type="AlphaFoldDB" id="A0A1H7WYJ8"/>
<evidence type="ECO:0000313" key="7">
    <source>
        <dbReference type="EMBL" id="SEM25969.1"/>
    </source>
</evidence>
<dbReference type="FunFam" id="3.10.129.10:FF:000004">
    <property type="entry name" value="Tol-pal system-associated acyl-CoA thioesterase"/>
    <property type="match status" value="1"/>
</dbReference>
<protein>
    <submittedName>
        <fullName evidence="7">Acyl-CoA thioester hydrolase</fullName>
    </submittedName>
    <submittedName>
        <fullName evidence="4">Tol-pal system-associated acyl-CoA thioesterase</fullName>
    </submittedName>
</protein>
<dbReference type="InterPro" id="IPR008272">
    <property type="entry name" value="HB-CoA_thioesterase_AS"/>
</dbReference>
<evidence type="ECO:0000313" key="4">
    <source>
        <dbReference type="EMBL" id="MDP8085479.1"/>
    </source>
</evidence>
<evidence type="ECO:0000259" key="3">
    <source>
        <dbReference type="Pfam" id="PF03061"/>
    </source>
</evidence>
<gene>
    <name evidence="4" type="primary">ybgC</name>
    <name evidence="4" type="ORF">QJT92_06010</name>
    <name evidence="5" type="ORF">QJU93_00155</name>
    <name evidence="6" type="ORF">QJU97_03530</name>
    <name evidence="7" type="ORF">SAMN05444853_11033</name>
</gene>
<dbReference type="PROSITE" id="PS01328">
    <property type="entry name" value="4HBCOA_THIOESTERASE"/>
    <property type="match status" value="1"/>
</dbReference>
<dbReference type="Proteomes" id="UP001231736">
    <property type="component" value="Unassembled WGS sequence"/>
</dbReference>
<evidence type="ECO:0000256" key="2">
    <source>
        <dbReference type="ARBA" id="ARBA00022801"/>
    </source>
</evidence>
<reference evidence="5" key="4">
    <citation type="journal article" date="2023" name="Front. Microbiol.">
        <title>Phylogeography and host specificity of Pasteurellaceae pathogenic to sea-farmed fish in the north-east Atlantic.</title>
        <authorList>
            <person name="Gulla S."/>
            <person name="Colquhoun D.J."/>
            <person name="Olsen A.B."/>
            <person name="Spilsberg B."/>
            <person name="Lagesen K."/>
            <person name="Aakesson C.P."/>
            <person name="Strom S."/>
            <person name="Manji F."/>
            <person name="Birkbeck T.H."/>
            <person name="Nilsen H.K."/>
        </authorList>
    </citation>
    <scope>NUCLEOTIDE SEQUENCE</scope>
    <source>
        <strain evidence="6">98B1</strain>
        <strain evidence="5">TW16_20</strain>
    </source>
</reference>
<dbReference type="InterPro" id="IPR029069">
    <property type="entry name" value="HotDog_dom_sf"/>
</dbReference>
<accession>A0A1H7WYJ8</accession>
<dbReference type="EMBL" id="JASAYT010000008">
    <property type="protein sequence ID" value="MDP8174529.1"/>
    <property type="molecule type" value="Genomic_DNA"/>
</dbReference>
<keyword evidence="2 7" id="KW-0378">Hydrolase</keyword>
<dbReference type="EMBL" id="FOBN01000010">
    <property type="protein sequence ID" value="SEM25969.1"/>
    <property type="molecule type" value="Genomic_DNA"/>
</dbReference>
<evidence type="ECO:0000313" key="9">
    <source>
        <dbReference type="Proteomes" id="UP001224812"/>
    </source>
</evidence>
<organism evidence="7 8">
    <name type="scientific">Phocoenobacter skyensis</name>
    <dbReference type="NCBI Taxonomy" id="97481"/>
    <lineage>
        <taxon>Bacteria</taxon>
        <taxon>Pseudomonadati</taxon>
        <taxon>Pseudomonadota</taxon>
        <taxon>Gammaproteobacteria</taxon>
        <taxon>Pasteurellales</taxon>
        <taxon>Pasteurellaceae</taxon>
        <taxon>Phocoenobacter</taxon>
    </lineage>
</organism>
<dbReference type="Pfam" id="PF03061">
    <property type="entry name" value="4HBT"/>
    <property type="match status" value="1"/>
</dbReference>
<evidence type="ECO:0000313" key="8">
    <source>
        <dbReference type="Proteomes" id="UP000198883"/>
    </source>
</evidence>
<dbReference type="Proteomes" id="UP001224812">
    <property type="component" value="Unassembled WGS sequence"/>
</dbReference>
<dbReference type="InterPro" id="IPR006683">
    <property type="entry name" value="Thioestr_dom"/>
</dbReference>
<feature type="domain" description="Thioesterase" evidence="3">
    <location>
        <begin position="15"/>
        <end position="96"/>
    </location>
</feature>
<evidence type="ECO:0000313" key="5">
    <source>
        <dbReference type="EMBL" id="MDP8171782.1"/>
    </source>
</evidence>
<dbReference type="CDD" id="cd00586">
    <property type="entry name" value="4HBT"/>
    <property type="match status" value="1"/>
</dbReference>
<reference evidence="8" key="1">
    <citation type="submission" date="2016-10" db="EMBL/GenBank/DDBJ databases">
        <authorList>
            <person name="Varghese N."/>
            <person name="Submissions S."/>
        </authorList>
    </citation>
    <scope>NUCLEOTIDE SEQUENCE [LARGE SCALE GENOMIC DNA]</scope>
    <source>
        <strain evidence="8">DSM 24204</strain>
    </source>
</reference>
<dbReference type="Proteomes" id="UP001236239">
    <property type="component" value="Unassembled WGS sequence"/>
</dbReference>
<dbReference type="InterPro" id="IPR014166">
    <property type="entry name" value="Tol-Pal_acyl-CoA_thioesterase"/>
</dbReference>
<dbReference type="GeneID" id="83543871"/>
<dbReference type="SUPFAM" id="SSF54637">
    <property type="entry name" value="Thioesterase/thiol ester dehydrase-isomerase"/>
    <property type="match status" value="1"/>
</dbReference>
<evidence type="ECO:0000256" key="1">
    <source>
        <dbReference type="ARBA" id="ARBA00005953"/>
    </source>
</evidence>
<proteinExistence type="inferred from homology"/>
<reference evidence="4 9" key="3">
    <citation type="journal article" date="2023" name="Front. Microbiol.">
        <title>Phylogeography and host specificity of Pasteurellaceae pathogenic to sea-farmed fish in the north-east Atlantic.</title>
        <authorList>
            <person name="Gulla S."/>
            <person name="Colquhoun D.J."/>
            <person name="Olsen A.B."/>
            <person name="Spilsberg B."/>
            <person name="Lagesen K."/>
            <person name="Aakesson C.P."/>
            <person name="Strom S."/>
            <person name="Manji F."/>
            <person name="Birkbeck T.H."/>
            <person name="Nilsen H.K."/>
        </authorList>
    </citation>
    <scope>NUCLEOTIDE SEQUENCE [LARGE SCALE GENOMIC DNA]</scope>
    <source>
        <strain evidence="4 9">VIO11850</strain>
    </source>
</reference>
<dbReference type="PANTHER" id="PTHR31793:SF37">
    <property type="entry name" value="ACYL-COA THIOESTER HYDROLASE YBGC"/>
    <property type="match status" value="1"/>
</dbReference>
<dbReference type="PIRSF" id="PIRSF003230">
    <property type="entry name" value="YbgC"/>
    <property type="match status" value="1"/>
</dbReference>
<sequence length="135" mass="15521">MDFPIRVYYEDTDAGGVVYHANYLHFFERARTEFLRQCGFSQNLLLVSGLAFVVKKMTIDYKMAARLDDLLTVKTKVMELGKAKVVFSQSIWREQDCLSQATVVVASVDLNQMKPVAMPEEIRQIFKQLLISEFS</sequence>
<dbReference type="GO" id="GO:0047617">
    <property type="term" value="F:fatty acyl-CoA hydrolase activity"/>
    <property type="evidence" value="ECO:0007669"/>
    <property type="project" value="TreeGrafter"/>
</dbReference>
<dbReference type="InterPro" id="IPR006684">
    <property type="entry name" value="YbgC/YbaW"/>
</dbReference>
<name>A0A1H7WYJ8_9PAST</name>
<dbReference type="Gene3D" id="3.10.129.10">
    <property type="entry name" value="Hotdog Thioesterase"/>
    <property type="match status" value="1"/>
</dbReference>
<keyword evidence="9" id="KW-1185">Reference proteome</keyword>
<dbReference type="RefSeq" id="WP_090921506.1">
    <property type="nucleotide sequence ID" value="NZ_CP016180.1"/>
</dbReference>
<dbReference type="NCBIfam" id="TIGR00051">
    <property type="entry name" value="YbgC/FadM family acyl-CoA thioesterase"/>
    <property type="match status" value="1"/>
</dbReference>
<dbReference type="STRING" id="97481.SAMN05444853_11033"/>
<comment type="similarity">
    <text evidence="1">Belongs to the 4-hydroxybenzoyl-CoA thioesterase family.</text>
</comment>
<evidence type="ECO:0000313" key="6">
    <source>
        <dbReference type="EMBL" id="MDP8174529.1"/>
    </source>
</evidence>
<dbReference type="PANTHER" id="PTHR31793">
    <property type="entry name" value="4-HYDROXYBENZOYL-COA THIOESTERASE FAMILY MEMBER"/>
    <property type="match status" value="1"/>
</dbReference>
<dbReference type="NCBIfam" id="TIGR02799">
    <property type="entry name" value="thio_ybgC"/>
    <property type="match status" value="1"/>
</dbReference>
<dbReference type="EMBL" id="JASAYQ010000001">
    <property type="protein sequence ID" value="MDP8171782.1"/>
    <property type="molecule type" value="Genomic_DNA"/>
</dbReference>
<dbReference type="InterPro" id="IPR050563">
    <property type="entry name" value="4-hydroxybenzoyl-CoA_TE"/>
</dbReference>
<dbReference type="EMBL" id="JASAVS010000011">
    <property type="protein sequence ID" value="MDP8085479.1"/>
    <property type="molecule type" value="Genomic_DNA"/>
</dbReference>
<dbReference type="Proteomes" id="UP000198883">
    <property type="component" value="Unassembled WGS sequence"/>
</dbReference>